<protein>
    <submittedName>
        <fullName evidence="9">Capsular biosynthesis protein</fullName>
    </submittedName>
</protein>
<evidence type="ECO:0000256" key="5">
    <source>
        <dbReference type="ARBA" id="ARBA00022989"/>
    </source>
</evidence>
<comment type="subcellular location">
    <subcellularLocation>
        <location evidence="1">Cell membrane</location>
        <topology evidence="1">Multi-pass membrane protein</topology>
    </subcellularLocation>
</comment>
<name>A0A220U6Z1_9BACI</name>
<gene>
    <name evidence="9" type="ORF">CFK37_16985</name>
</gene>
<dbReference type="PANTHER" id="PTHR32309">
    <property type="entry name" value="TYROSINE-PROTEIN KINASE"/>
    <property type="match status" value="1"/>
</dbReference>
<sequence length="245" mass="27224">MGKLKQERLIENLKEKEINLKEYYLLIKKRFWIVIVITILTTSAGYFYSSLNNTLLYQSSTRVIIGSEEGGDMKTLLVMIKDPIIMEKVIDELELTRSADAIAAGITAEIIDDSRVVKISVTDQNPQTAAAIANTTAEVFKREIVNLLDFRDVQLLSEAKENPSAINQTQNKTTIIGFVFGIIVGVGLIFLLDALDTTVKHESEIELILGVPVIGIVSNMNKKKVVEKKVKVPVVESRSETVDIS</sequence>
<dbReference type="AlphaFoldDB" id="A0A220U6Z1"/>
<dbReference type="Pfam" id="PF02706">
    <property type="entry name" value="Wzz"/>
    <property type="match status" value="1"/>
</dbReference>
<reference evidence="9 10" key="1">
    <citation type="submission" date="2017-07" db="EMBL/GenBank/DDBJ databases">
        <title>Virgibacillus sp. LM2416.</title>
        <authorList>
            <person name="Tak E.J."/>
            <person name="Bae J.-W."/>
        </authorList>
    </citation>
    <scope>NUCLEOTIDE SEQUENCE [LARGE SCALE GENOMIC DNA]</scope>
    <source>
        <strain evidence="9 10">LM2416</strain>
    </source>
</reference>
<keyword evidence="3" id="KW-1003">Cell membrane</keyword>
<keyword evidence="6 7" id="KW-0472">Membrane</keyword>
<dbReference type="Proteomes" id="UP000198312">
    <property type="component" value="Chromosome"/>
</dbReference>
<evidence type="ECO:0000256" key="7">
    <source>
        <dbReference type="SAM" id="Phobius"/>
    </source>
</evidence>
<dbReference type="OrthoDB" id="2365115at2"/>
<evidence type="ECO:0000313" key="9">
    <source>
        <dbReference type="EMBL" id="ASK63732.1"/>
    </source>
</evidence>
<dbReference type="PANTHER" id="PTHR32309:SF31">
    <property type="entry name" value="CAPSULAR EXOPOLYSACCHARIDE FAMILY"/>
    <property type="match status" value="1"/>
</dbReference>
<evidence type="ECO:0000256" key="4">
    <source>
        <dbReference type="ARBA" id="ARBA00022692"/>
    </source>
</evidence>
<accession>A0A220U6Z1</accession>
<organism evidence="9 10">
    <name type="scientific">Virgibacillus phasianinus</name>
    <dbReference type="NCBI Taxonomy" id="2017483"/>
    <lineage>
        <taxon>Bacteria</taxon>
        <taxon>Bacillati</taxon>
        <taxon>Bacillota</taxon>
        <taxon>Bacilli</taxon>
        <taxon>Bacillales</taxon>
        <taxon>Bacillaceae</taxon>
        <taxon>Virgibacillus</taxon>
    </lineage>
</organism>
<evidence type="ECO:0000256" key="2">
    <source>
        <dbReference type="ARBA" id="ARBA00006683"/>
    </source>
</evidence>
<evidence type="ECO:0000256" key="1">
    <source>
        <dbReference type="ARBA" id="ARBA00004651"/>
    </source>
</evidence>
<keyword evidence="5 7" id="KW-1133">Transmembrane helix</keyword>
<keyword evidence="4 7" id="KW-0812">Transmembrane</keyword>
<feature type="transmembrane region" description="Helical" evidence="7">
    <location>
        <begin position="31"/>
        <end position="49"/>
    </location>
</feature>
<keyword evidence="10" id="KW-1185">Reference proteome</keyword>
<feature type="domain" description="Polysaccharide chain length determinant N-terminal" evidence="8">
    <location>
        <begin position="17"/>
        <end position="78"/>
    </location>
</feature>
<dbReference type="KEGG" id="vil:CFK37_16985"/>
<comment type="similarity">
    <text evidence="2">Belongs to the CpsC/CapA family.</text>
</comment>
<evidence type="ECO:0000256" key="6">
    <source>
        <dbReference type="ARBA" id="ARBA00023136"/>
    </source>
</evidence>
<evidence type="ECO:0000313" key="10">
    <source>
        <dbReference type="Proteomes" id="UP000198312"/>
    </source>
</evidence>
<proteinExistence type="inferred from homology"/>
<dbReference type="GO" id="GO:0005886">
    <property type="term" value="C:plasma membrane"/>
    <property type="evidence" value="ECO:0007669"/>
    <property type="project" value="UniProtKB-SubCell"/>
</dbReference>
<evidence type="ECO:0000259" key="8">
    <source>
        <dbReference type="Pfam" id="PF02706"/>
    </source>
</evidence>
<dbReference type="InterPro" id="IPR050445">
    <property type="entry name" value="Bact_polysacc_biosynth/exp"/>
</dbReference>
<dbReference type="EMBL" id="CP022315">
    <property type="protein sequence ID" value="ASK63732.1"/>
    <property type="molecule type" value="Genomic_DNA"/>
</dbReference>
<dbReference type="InterPro" id="IPR003856">
    <property type="entry name" value="LPS_length_determ_N"/>
</dbReference>
<dbReference type="RefSeq" id="WP_089062991.1">
    <property type="nucleotide sequence ID" value="NZ_CP022315.1"/>
</dbReference>
<evidence type="ECO:0000256" key="3">
    <source>
        <dbReference type="ARBA" id="ARBA00022475"/>
    </source>
</evidence>
<feature type="transmembrane region" description="Helical" evidence="7">
    <location>
        <begin position="175"/>
        <end position="195"/>
    </location>
</feature>